<dbReference type="RefSeq" id="XP_041291239.1">
    <property type="nucleotide sequence ID" value="XM_041431489.1"/>
</dbReference>
<keyword evidence="2" id="KW-0479">Metal-binding</keyword>
<feature type="non-terminal residue" evidence="9">
    <location>
        <position position="1"/>
    </location>
</feature>
<keyword evidence="4" id="KW-0862">Zinc</keyword>
<evidence type="ECO:0000256" key="7">
    <source>
        <dbReference type="SAM" id="MobiDB-lite"/>
    </source>
</evidence>
<name>A0A9P7F340_9AGAM</name>
<feature type="domain" description="GATA-type" evidence="8">
    <location>
        <begin position="1"/>
        <end position="40"/>
    </location>
</feature>
<dbReference type="SMART" id="SM00401">
    <property type="entry name" value="ZnF_GATA"/>
    <property type="match status" value="1"/>
</dbReference>
<dbReference type="GO" id="GO:0008270">
    <property type="term" value="F:zinc ion binding"/>
    <property type="evidence" value="ECO:0007669"/>
    <property type="project" value="UniProtKB-KW"/>
</dbReference>
<dbReference type="GO" id="GO:0005634">
    <property type="term" value="C:nucleus"/>
    <property type="evidence" value="ECO:0007669"/>
    <property type="project" value="UniProtKB-SubCell"/>
</dbReference>
<evidence type="ECO:0000256" key="3">
    <source>
        <dbReference type="ARBA" id="ARBA00022771"/>
    </source>
</evidence>
<dbReference type="GO" id="GO:0000978">
    <property type="term" value="F:RNA polymerase II cis-regulatory region sequence-specific DNA binding"/>
    <property type="evidence" value="ECO:0007669"/>
    <property type="project" value="TreeGrafter"/>
</dbReference>
<evidence type="ECO:0000256" key="4">
    <source>
        <dbReference type="ARBA" id="ARBA00022833"/>
    </source>
</evidence>
<feature type="region of interest" description="Disordered" evidence="7">
    <location>
        <begin position="46"/>
        <end position="66"/>
    </location>
</feature>
<dbReference type="GO" id="GO:0045944">
    <property type="term" value="P:positive regulation of transcription by RNA polymerase II"/>
    <property type="evidence" value="ECO:0007669"/>
    <property type="project" value="TreeGrafter"/>
</dbReference>
<evidence type="ECO:0000256" key="6">
    <source>
        <dbReference type="PROSITE-ProRule" id="PRU00094"/>
    </source>
</evidence>
<accession>A0A9P7F340</accession>
<keyword evidence="10" id="KW-1185">Reference proteome</keyword>
<comment type="subcellular location">
    <subcellularLocation>
        <location evidence="1">Nucleus</location>
    </subcellularLocation>
</comment>
<evidence type="ECO:0000313" key="9">
    <source>
        <dbReference type="EMBL" id="KAG2105485.1"/>
    </source>
</evidence>
<organism evidence="9 10">
    <name type="scientific">Suillus discolor</name>
    <dbReference type="NCBI Taxonomy" id="1912936"/>
    <lineage>
        <taxon>Eukaryota</taxon>
        <taxon>Fungi</taxon>
        <taxon>Dikarya</taxon>
        <taxon>Basidiomycota</taxon>
        <taxon>Agaricomycotina</taxon>
        <taxon>Agaricomycetes</taxon>
        <taxon>Agaricomycetidae</taxon>
        <taxon>Boletales</taxon>
        <taxon>Suillineae</taxon>
        <taxon>Suillaceae</taxon>
        <taxon>Suillus</taxon>
    </lineage>
</organism>
<dbReference type="SUPFAM" id="SSF57716">
    <property type="entry name" value="Glucocorticoid receptor-like (DNA-binding domain)"/>
    <property type="match status" value="1"/>
</dbReference>
<gene>
    <name evidence="9" type="ORF">F5147DRAFT_579496</name>
</gene>
<dbReference type="InterPro" id="IPR000679">
    <property type="entry name" value="Znf_GATA"/>
</dbReference>
<evidence type="ECO:0000256" key="5">
    <source>
        <dbReference type="ARBA" id="ARBA00023242"/>
    </source>
</evidence>
<dbReference type="PANTHER" id="PTHR10071:SF281">
    <property type="entry name" value="BOX A-BINDING FACTOR-RELATED"/>
    <property type="match status" value="1"/>
</dbReference>
<dbReference type="InterPro" id="IPR039355">
    <property type="entry name" value="Transcription_factor_GATA"/>
</dbReference>
<dbReference type="GO" id="GO:0000122">
    <property type="term" value="P:negative regulation of transcription by RNA polymerase II"/>
    <property type="evidence" value="ECO:0007669"/>
    <property type="project" value="TreeGrafter"/>
</dbReference>
<evidence type="ECO:0000256" key="2">
    <source>
        <dbReference type="ARBA" id="ARBA00022723"/>
    </source>
</evidence>
<dbReference type="Gene3D" id="3.30.50.10">
    <property type="entry name" value="Erythroid Transcription Factor GATA-1, subunit A"/>
    <property type="match status" value="1"/>
</dbReference>
<dbReference type="GO" id="GO:0000981">
    <property type="term" value="F:DNA-binding transcription factor activity, RNA polymerase II-specific"/>
    <property type="evidence" value="ECO:0007669"/>
    <property type="project" value="TreeGrafter"/>
</dbReference>
<dbReference type="GeneID" id="64693748"/>
<dbReference type="InterPro" id="IPR013088">
    <property type="entry name" value="Znf_NHR/GATA"/>
</dbReference>
<dbReference type="AlphaFoldDB" id="A0A9P7F340"/>
<keyword evidence="3 6" id="KW-0863">Zinc-finger</keyword>
<dbReference type="OrthoDB" id="515401at2759"/>
<evidence type="ECO:0000259" key="8">
    <source>
        <dbReference type="PROSITE" id="PS50114"/>
    </source>
</evidence>
<feature type="compositionally biased region" description="Polar residues" evidence="7">
    <location>
        <begin position="48"/>
        <end position="64"/>
    </location>
</feature>
<comment type="caution">
    <text evidence="9">The sequence shown here is derived from an EMBL/GenBank/DDBJ whole genome shotgun (WGS) entry which is preliminary data.</text>
</comment>
<dbReference type="EMBL" id="JABBWM010000038">
    <property type="protein sequence ID" value="KAG2105485.1"/>
    <property type="molecule type" value="Genomic_DNA"/>
</dbReference>
<dbReference type="CDD" id="cd00202">
    <property type="entry name" value="ZnF_GATA"/>
    <property type="match status" value="1"/>
</dbReference>
<evidence type="ECO:0000256" key="1">
    <source>
        <dbReference type="ARBA" id="ARBA00004123"/>
    </source>
</evidence>
<dbReference type="PANTHER" id="PTHR10071">
    <property type="entry name" value="TRANSCRIPTION FACTOR GATA FAMILY MEMBER"/>
    <property type="match status" value="1"/>
</dbReference>
<dbReference type="Pfam" id="PF00320">
    <property type="entry name" value="GATA"/>
    <property type="match status" value="1"/>
</dbReference>
<proteinExistence type="predicted"/>
<evidence type="ECO:0000313" key="10">
    <source>
        <dbReference type="Proteomes" id="UP000823399"/>
    </source>
</evidence>
<protein>
    <recommendedName>
        <fullName evidence="8">GATA-type domain-containing protein</fullName>
    </recommendedName>
</protein>
<keyword evidence="5" id="KW-0539">Nucleus</keyword>
<reference evidence="9" key="1">
    <citation type="journal article" date="2020" name="New Phytol.">
        <title>Comparative genomics reveals dynamic genome evolution in host specialist ectomycorrhizal fungi.</title>
        <authorList>
            <person name="Lofgren L.A."/>
            <person name="Nguyen N.H."/>
            <person name="Vilgalys R."/>
            <person name="Ruytinx J."/>
            <person name="Liao H.L."/>
            <person name="Branco S."/>
            <person name="Kuo A."/>
            <person name="LaButti K."/>
            <person name="Lipzen A."/>
            <person name="Andreopoulos W."/>
            <person name="Pangilinan J."/>
            <person name="Riley R."/>
            <person name="Hundley H."/>
            <person name="Na H."/>
            <person name="Barry K."/>
            <person name="Grigoriev I.V."/>
            <person name="Stajich J.E."/>
            <person name="Kennedy P.G."/>
        </authorList>
    </citation>
    <scope>NUCLEOTIDE SEQUENCE</scope>
    <source>
        <strain evidence="9">FC423</strain>
    </source>
</reference>
<dbReference type="Proteomes" id="UP000823399">
    <property type="component" value="Unassembled WGS sequence"/>
</dbReference>
<sequence length="195" mass="21637">TPLWRKDDEGKTVCNACGLYYKLHGSARSISMKSDIIWKRSRHDARAQRSSLTEPPSASNTPGTPSVMEETVSEWVLVQQAQVLLRLRGTAAWTRLPTQSTRALLCHTRHYTPHQPTMRPAPAMGVWVYLRVRVMLATPTGTPVSFPSAVRGRPFCRILGGSKICPLDCSSALARLVCCVNKTTNLARKTRTAIH</sequence>
<dbReference type="PROSITE" id="PS50114">
    <property type="entry name" value="GATA_ZN_FINGER_2"/>
    <property type="match status" value="1"/>
</dbReference>